<dbReference type="PIRSF" id="PIRSF000027">
    <property type="entry name" value="Cytc_c_prime"/>
    <property type="match status" value="1"/>
</dbReference>
<accession>A0A4Q2T4X4</accession>
<dbReference type="GO" id="GO:0009055">
    <property type="term" value="F:electron transfer activity"/>
    <property type="evidence" value="ECO:0007669"/>
    <property type="project" value="InterPro"/>
</dbReference>
<dbReference type="PROSITE" id="PS51009">
    <property type="entry name" value="CYTCII"/>
    <property type="match status" value="1"/>
</dbReference>
<feature type="binding site" description="axial binding residue" evidence="6">
    <location>
        <position position="140"/>
    </location>
    <ligand>
        <name>heme c</name>
        <dbReference type="ChEBI" id="CHEBI:61717"/>
    </ligand>
    <ligandPart>
        <name>Fe</name>
        <dbReference type="ChEBI" id="CHEBI:18248"/>
    </ligandPart>
</feature>
<evidence type="ECO:0000313" key="9">
    <source>
        <dbReference type="EMBL" id="RYC12014.1"/>
    </source>
</evidence>
<dbReference type="InterPro" id="IPR002321">
    <property type="entry name" value="Cyt_c_II"/>
</dbReference>
<feature type="signal peptide" evidence="8">
    <location>
        <begin position="1"/>
        <end position="22"/>
    </location>
</feature>
<dbReference type="AlphaFoldDB" id="A0A4Q2T4X4"/>
<evidence type="ECO:0000256" key="3">
    <source>
        <dbReference type="ARBA" id="ARBA00022723"/>
    </source>
</evidence>
<dbReference type="Pfam" id="PF01322">
    <property type="entry name" value="Cytochrom_C_2"/>
    <property type="match status" value="1"/>
</dbReference>
<keyword evidence="10" id="KW-1185">Reference proteome</keyword>
<evidence type="ECO:0000256" key="2">
    <source>
        <dbReference type="ARBA" id="ARBA00022617"/>
    </source>
</evidence>
<proteinExistence type="predicted"/>
<dbReference type="OrthoDB" id="9811729at2"/>
<protein>
    <submittedName>
        <fullName evidence="9">Cytochrome C556</fullName>
    </submittedName>
</protein>
<evidence type="ECO:0000256" key="6">
    <source>
        <dbReference type="PIRSR" id="PIRSR000027-1"/>
    </source>
</evidence>
<dbReference type="GO" id="GO:0005506">
    <property type="term" value="F:iron ion binding"/>
    <property type="evidence" value="ECO:0007669"/>
    <property type="project" value="InterPro"/>
</dbReference>
<keyword evidence="1" id="KW-0813">Transport</keyword>
<evidence type="ECO:0000256" key="8">
    <source>
        <dbReference type="SAM" id="SignalP"/>
    </source>
</evidence>
<feature type="chain" id="PRO_5020930472" evidence="8">
    <location>
        <begin position="23"/>
        <end position="147"/>
    </location>
</feature>
<comment type="PTM">
    <text evidence="7">Binds 1 heme group per subunit.</text>
</comment>
<keyword evidence="3 6" id="KW-0479">Metal-binding</keyword>
<keyword evidence="4" id="KW-0249">Electron transport</keyword>
<evidence type="ECO:0000256" key="1">
    <source>
        <dbReference type="ARBA" id="ARBA00022448"/>
    </source>
</evidence>
<organism evidence="9 10">
    <name type="scientific">Ciceribacter ferrooxidans</name>
    <dbReference type="NCBI Taxonomy" id="2509717"/>
    <lineage>
        <taxon>Bacteria</taxon>
        <taxon>Pseudomonadati</taxon>
        <taxon>Pseudomonadota</taxon>
        <taxon>Alphaproteobacteria</taxon>
        <taxon>Hyphomicrobiales</taxon>
        <taxon>Rhizobiaceae</taxon>
        <taxon>Ciceribacter</taxon>
    </lineage>
</organism>
<sequence length="147" mass="15214">MKLRFVVAAAVAAGLGMGTAFAAGEPQVVRQEMMEKVGDAMGAIGAIVKGKAPFDAAVVKGSLTTMKEVASTFPENFPAGSETGFKTEASPKIWENTDDFKAKAANLVKVADAQLAALPTDQASTGATMKALGEACSACHETYRLKK</sequence>
<dbReference type="Gene3D" id="1.20.120.10">
    <property type="entry name" value="Cytochrome c/b562"/>
    <property type="match status" value="1"/>
</dbReference>
<evidence type="ECO:0000256" key="5">
    <source>
        <dbReference type="ARBA" id="ARBA00023004"/>
    </source>
</evidence>
<reference evidence="9 10" key="1">
    <citation type="submission" date="2019-01" db="EMBL/GenBank/DDBJ databases">
        <authorList>
            <person name="Deng T."/>
        </authorList>
    </citation>
    <scope>NUCLEOTIDE SEQUENCE [LARGE SCALE GENOMIC DNA]</scope>
    <source>
        <strain evidence="9 10">F8825</strain>
    </source>
</reference>
<dbReference type="SUPFAM" id="SSF47175">
    <property type="entry name" value="Cytochromes"/>
    <property type="match status" value="1"/>
</dbReference>
<dbReference type="GO" id="GO:0022900">
    <property type="term" value="P:electron transport chain"/>
    <property type="evidence" value="ECO:0007669"/>
    <property type="project" value="InterPro"/>
</dbReference>
<keyword evidence="2 7" id="KW-0349">Heme</keyword>
<dbReference type="InterPro" id="IPR010980">
    <property type="entry name" value="Cyt_c/b562"/>
</dbReference>
<dbReference type="PRINTS" id="PR00608">
    <property type="entry name" value="CYTCHROMECII"/>
</dbReference>
<keyword evidence="5 6" id="KW-0408">Iron</keyword>
<gene>
    <name evidence="9" type="ORF">EUU22_13195</name>
</gene>
<feature type="binding site" description="covalent" evidence="7">
    <location>
        <position position="136"/>
    </location>
    <ligand>
        <name>heme c</name>
        <dbReference type="ChEBI" id="CHEBI:61717"/>
    </ligand>
</feature>
<dbReference type="Proteomes" id="UP000291088">
    <property type="component" value="Unassembled WGS sequence"/>
</dbReference>
<evidence type="ECO:0000313" key="10">
    <source>
        <dbReference type="Proteomes" id="UP000291088"/>
    </source>
</evidence>
<dbReference type="GO" id="GO:0020037">
    <property type="term" value="F:heme binding"/>
    <property type="evidence" value="ECO:0007669"/>
    <property type="project" value="InterPro"/>
</dbReference>
<keyword evidence="8" id="KW-0732">Signal</keyword>
<dbReference type="GO" id="GO:0042597">
    <property type="term" value="C:periplasmic space"/>
    <property type="evidence" value="ECO:0007669"/>
    <property type="project" value="InterPro"/>
</dbReference>
<evidence type="ECO:0000256" key="7">
    <source>
        <dbReference type="PIRSR" id="PIRSR000027-2"/>
    </source>
</evidence>
<comment type="caution">
    <text evidence="9">The sequence shown here is derived from an EMBL/GenBank/DDBJ whole genome shotgun (WGS) entry which is preliminary data.</text>
</comment>
<dbReference type="InterPro" id="IPR015984">
    <property type="entry name" value="Cyt_c_prime_subgr"/>
</dbReference>
<dbReference type="RefSeq" id="WP_129332444.1">
    <property type="nucleotide sequence ID" value="NZ_SDVB01000238.1"/>
</dbReference>
<name>A0A4Q2T4X4_9HYPH</name>
<dbReference type="EMBL" id="SDVB01000238">
    <property type="protein sequence ID" value="RYC12014.1"/>
    <property type="molecule type" value="Genomic_DNA"/>
</dbReference>
<feature type="binding site" description="covalent" evidence="7">
    <location>
        <position position="139"/>
    </location>
    <ligand>
        <name>heme c</name>
        <dbReference type="ChEBI" id="CHEBI:61717"/>
    </ligand>
</feature>
<dbReference type="InterPro" id="IPR012127">
    <property type="entry name" value="Cyt_c_prime"/>
</dbReference>
<evidence type="ECO:0000256" key="4">
    <source>
        <dbReference type="ARBA" id="ARBA00022982"/>
    </source>
</evidence>